<reference evidence="2 3" key="1">
    <citation type="submission" date="2019-05" db="EMBL/GenBank/DDBJ databases">
        <title>Another draft genome of Portunus trituberculatus and its Hox gene families provides insights of decapod evolution.</title>
        <authorList>
            <person name="Jeong J.-H."/>
            <person name="Song I."/>
            <person name="Kim S."/>
            <person name="Choi T."/>
            <person name="Kim D."/>
            <person name="Ryu S."/>
            <person name="Kim W."/>
        </authorList>
    </citation>
    <scope>NUCLEOTIDE SEQUENCE [LARGE SCALE GENOMIC DNA]</scope>
    <source>
        <tissue evidence="2">Muscle</tissue>
    </source>
</reference>
<accession>A0A5B7CL13</accession>
<dbReference type="AlphaFoldDB" id="A0A5B7CL13"/>
<proteinExistence type="predicted"/>
<evidence type="ECO:0000313" key="2">
    <source>
        <dbReference type="EMBL" id="MPC08273.1"/>
    </source>
</evidence>
<name>A0A5B7CL13_PORTR</name>
<keyword evidence="3" id="KW-1185">Reference proteome</keyword>
<evidence type="ECO:0000256" key="1">
    <source>
        <dbReference type="SAM" id="MobiDB-lite"/>
    </source>
</evidence>
<protein>
    <submittedName>
        <fullName evidence="2">Uncharacterized protein</fullName>
    </submittedName>
</protein>
<feature type="region of interest" description="Disordered" evidence="1">
    <location>
        <begin position="43"/>
        <end position="66"/>
    </location>
</feature>
<dbReference type="Proteomes" id="UP000324222">
    <property type="component" value="Unassembled WGS sequence"/>
</dbReference>
<dbReference type="EMBL" id="VSRR010000024">
    <property type="protein sequence ID" value="MPC08273.1"/>
    <property type="molecule type" value="Genomic_DNA"/>
</dbReference>
<evidence type="ECO:0000313" key="3">
    <source>
        <dbReference type="Proteomes" id="UP000324222"/>
    </source>
</evidence>
<gene>
    <name evidence="2" type="ORF">E2C01_000854</name>
</gene>
<comment type="caution">
    <text evidence="2">The sequence shown here is derived from an EMBL/GenBank/DDBJ whole genome shotgun (WGS) entry which is preliminary data.</text>
</comment>
<sequence length="66" mass="7512">MLLTTTINSAEKHSIHSSYTDSVREADDMPYWNSLDRWSRCVTRGTGGAPPPWETTSTFKKNLHTK</sequence>
<organism evidence="2 3">
    <name type="scientific">Portunus trituberculatus</name>
    <name type="common">Swimming crab</name>
    <name type="synonym">Neptunus trituberculatus</name>
    <dbReference type="NCBI Taxonomy" id="210409"/>
    <lineage>
        <taxon>Eukaryota</taxon>
        <taxon>Metazoa</taxon>
        <taxon>Ecdysozoa</taxon>
        <taxon>Arthropoda</taxon>
        <taxon>Crustacea</taxon>
        <taxon>Multicrustacea</taxon>
        <taxon>Malacostraca</taxon>
        <taxon>Eumalacostraca</taxon>
        <taxon>Eucarida</taxon>
        <taxon>Decapoda</taxon>
        <taxon>Pleocyemata</taxon>
        <taxon>Brachyura</taxon>
        <taxon>Eubrachyura</taxon>
        <taxon>Portunoidea</taxon>
        <taxon>Portunidae</taxon>
        <taxon>Portuninae</taxon>
        <taxon>Portunus</taxon>
    </lineage>
</organism>